<keyword evidence="4" id="KW-0732">Signal</keyword>
<keyword evidence="7" id="KW-1185">Reference proteome</keyword>
<dbReference type="GO" id="GO:0008199">
    <property type="term" value="F:ferric iron binding"/>
    <property type="evidence" value="ECO:0007669"/>
    <property type="project" value="InterPro"/>
</dbReference>
<dbReference type="AlphaFoldDB" id="A0A9X1V1N0"/>
<gene>
    <name evidence="6" type="ORF">ML462_05875</name>
</gene>
<dbReference type="InterPro" id="IPR000627">
    <property type="entry name" value="Intradiol_dOase_C"/>
</dbReference>
<dbReference type="InterPro" id="IPR015889">
    <property type="entry name" value="Intradiol_dOase_core"/>
</dbReference>
<evidence type="ECO:0000259" key="5">
    <source>
        <dbReference type="Pfam" id="PF00775"/>
    </source>
</evidence>
<dbReference type="Pfam" id="PF00775">
    <property type="entry name" value="Dioxygenase_C"/>
    <property type="match status" value="1"/>
</dbReference>
<keyword evidence="3" id="KW-0560">Oxidoreductase</keyword>
<dbReference type="PANTHER" id="PTHR33711:SF10">
    <property type="entry name" value="INTRADIOL RING-CLEAVAGE DIOXYGENASES DOMAIN-CONTAINING PROTEIN"/>
    <property type="match status" value="1"/>
</dbReference>
<keyword evidence="2 6" id="KW-0223">Dioxygenase</keyword>
<evidence type="ECO:0000256" key="4">
    <source>
        <dbReference type="SAM" id="SignalP"/>
    </source>
</evidence>
<feature type="domain" description="Intradiol ring-cleavage dioxygenases" evidence="5">
    <location>
        <begin position="60"/>
        <end position="168"/>
    </location>
</feature>
<dbReference type="InterPro" id="IPR050770">
    <property type="entry name" value="Intradiol_RC_Dioxygenase"/>
</dbReference>
<reference evidence="6" key="1">
    <citation type="submission" date="2022-03" db="EMBL/GenBank/DDBJ databases">
        <title>Gramella crocea sp. nov., isolated from activated sludge of a seafood processing plant.</title>
        <authorList>
            <person name="Zhang X."/>
        </authorList>
    </citation>
    <scope>NUCLEOTIDE SEQUENCE</scope>
    <source>
        <strain evidence="6">YJ019</strain>
    </source>
</reference>
<proteinExistence type="inferred from homology"/>
<evidence type="ECO:0000256" key="1">
    <source>
        <dbReference type="ARBA" id="ARBA00007825"/>
    </source>
</evidence>
<dbReference type="Proteomes" id="UP001139226">
    <property type="component" value="Unassembled WGS sequence"/>
</dbReference>
<evidence type="ECO:0000256" key="2">
    <source>
        <dbReference type="ARBA" id="ARBA00022964"/>
    </source>
</evidence>
<evidence type="ECO:0000313" key="6">
    <source>
        <dbReference type="EMBL" id="MCH4822697.1"/>
    </source>
</evidence>
<comment type="caution">
    <text evidence="6">The sequence shown here is derived from an EMBL/GenBank/DDBJ whole genome shotgun (WGS) entry which is preliminary data.</text>
</comment>
<name>A0A9X1V1N0_9FLAO</name>
<evidence type="ECO:0000256" key="3">
    <source>
        <dbReference type="ARBA" id="ARBA00023002"/>
    </source>
</evidence>
<feature type="signal peptide" evidence="4">
    <location>
        <begin position="1"/>
        <end position="20"/>
    </location>
</feature>
<evidence type="ECO:0000313" key="7">
    <source>
        <dbReference type="Proteomes" id="UP001139226"/>
    </source>
</evidence>
<feature type="chain" id="PRO_5040929158" evidence="4">
    <location>
        <begin position="21"/>
        <end position="206"/>
    </location>
</feature>
<dbReference type="EMBL" id="JAKVTV010000001">
    <property type="protein sequence ID" value="MCH4822697.1"/>
    <property type="molecule type" value="Genomic_DNA"/>
</dbReference>
<dbReference type="RefSeq" id="WP_240712820.1">
    <property type="nucleotide sequence ID" value="NZ_JAKVTV010000001.1"/>
</dbReference>
<sequence>MNIRLIIFVVSVLLSSFARSQEEKEYELLGGPCEGCEAVLEFKGDLTSVDTLPEFDSAESKLKITGTIFENDGKTPAENVVLYIHHTNAKGIYPTKGDEKGWADRHGYLRGWIKTANDGRYTFYTQVPASYPNRRTPAHIHLLVLEPDGRYYYLSDYFFKGDPLLTDEHQQDPPRGGDGVLELQNYNGMKLIERDLILGKAVPGYE</sequence>
<organism evidence="6 7">
    <name type="scientific">Christiangramia lutea</name>
    <dbReference type="NCBI Taxonomy" id="1607951"/>
    <lineage>
        <taxon>Bacteria</taxon>
        <taxon>Pseudomonadati</taxon>
        <taxon>Bacteroidota</taxon>
        <taxon>Flavobacteriia</taxon>
        <taxon>Flavobacteriales</taxon>
        <taxon>Flavobacteriaceae</taxon>
        <taxon>Christiangramia</taxon>
    </lineage>
</organism>
<protein>
    <submittedName>
        <fullName evidence="6">Intradiol ring-cleavage dioxygenase</fullName>
    </submittedName>
</protein>
<comment type="similarity">
    <text evidence="1">Belongs to the intradiol ring-cleavage dioxygenase family.</text>
</comment>
<dbReference type="PANTHER" id="PTHR33711">
    <property type="entry name" value="DIOXYGENASE, PUTATIVE (AFU_ORTHOLOGUE AFUA_2G02910)-RELATED"/>
    <property type="match status" value="1"/>
</dbReference>
<dbReference type="SUPFAM" id="SSF49482">
    <property type="entry name" value="Aromatic compound dioxygenase"/>
    <property type="match status" value="1"/>
</dbReference>
<accession>A0A9X1V1N0</accession>
<dbReference type="GO" id="GO:0016702">
    <property type="term" value="F:oxidoreductase activity, acting on single donors with incorporation of molecular oxygen, incorporation of two atoms of oxygen"/>
    <property type="evidence" value="ECO:0007669"/>
    <property type="project" value="InterPro"/>
</dbReference>
<dbReference type="Gene3D" id="2.60.130.10">
    <property type="entry name" value="Aromatic compound dioxygenase"/>
    <property type="match status" value="1"/>
</dbReference>